<dbReference type="Pfam" id="PF18803">
    <property type="entry name" value="CxC2"/>
    <property type="match status" value="1"/>
</dbReference>
<accession>A0A9P5ZQW9</accession>
<dbReference type="Proteomes" id="UP000807025">
    <property type="component" value="Unassembled WGS sequence"/>
</dbReference>
<dbReference type="AlphaFoldDB" id="A0A9P5ZQW9"/>
<dbReference type="PANTHER" id="PTHR33096">
    <property type="entry name" value="CXC2 DOMAIN-CONTAINING PROTEIN"/>
    <property type="match status" value="1"/>
</dbReference>
<gene>
    <name evidence="3" type="ORF">BDN71DRAFT_1398943</name>
</gene>
<comment type="caution">
    <text evidence="3">The sequence shown here is derived from an EMBL/GenBank/DDBJ whole genome shotgun (WGS) entry which is preliminary data.</text>
</comment>
<protein>
    <recommendedName>
        <fullName evidence="2">CxC2-like cysteine cluster KDZ transposase-associated domain-containing protein</fullName>
    </recommendedName>
</protein>
<evidence type="ECO:0000313" key="4">
    <source>
        <dbReference type="Proteomes" id="UP000807025"/>
    </source>
</evidence>
<reference evidence="3" key="1">
    <citation type="submission" date="2020-11" db="EMBL/GenBank/DDBJ databases">
        <authorList>
            <consortium name="DOE Joint Genome Institute"/>
            <person name="Ahrendt S."/>
            <person name="Riley R."/>
            <person name="Andreopoulos W."/>
            <person name="Labutti K."/>
            <person name="Pangilinan J."/>
            <person name="Ruiz-Duenas F.J."/>
            <person name="Barrasa J.M."/>
            <person name="Sanchez-Garcia M."/>
            <person name="Camarero S."/>
            <person name="Miyauchi S."/>
            <person name="Serrano A."/>
            <person name="Linde D."/>
            <person name="Babiker R."/>
            <person name="Drula E."/>
            <person name="Ayuso-Fernandez I."/>
            <person name="Pacheco R."/>
            <person name="Padilla G."/>
            <person name="Ferreira P."/>
            <person name="Barriuso J."/>
            <person name="Kellner H."/>
            <person name="Castanera R."/>
            <person name="Alfaro M."/>
            <person name="Ramirez L."/>
            <person name="Pisabarro A.G."/>
            <person name="Kuo A."/>
            <person name="Tritt A."/>
            <person name="Lipzen A."/>
            <person name="He G."/>
            <person name="Yan M."/>
            <person name="Ng V."/>
            <person name="Cullen D."/>
            <person name="Martin F."/>
            <person name="Rosso M.-N."/>
            <person name="Henrissat B."/>
            <person name="Hibbett D."/>
            <person name="Martinez A.T."/>
            <person name="Grigoriev I.V."/>
        </authorList>
    </citation>
    <scope>NUCLEOTIDE SEQUENCE</scope>
    <source>
        <strain evidence="3">ATCC 90797</strain>
    </source>
</reference>
<evidence type="ECO:0000259" key="2">
    <source>
        <dbReference type="Pfam" id="PF18803"/>
    </source>
</evidence>
<dbReference type="PANTHER" id="PTHR33096:SF1">
    <property type="entry name" value="CXC1-LIKE CYSTEINE CLUSTER ASSOCIATED WITH KDZ TRANSPOSASES DOMAIN-CONTAINING PROTEIN"/>
    <property type="match status" value="1"/>
</dbReference>
<dbReference type="EMBL" id="MU154627">
    <property type="protein sequence ID" value="KAF9491070.1"/>
    <property type="molecule type" value="Genomic_DNA"/>
</dbReference>
<sequence length="951" mass="108363">MRKRTLARVCRRNSYLAHTHHVQNNPMLVWMDECDSFIQEFLWLEAPDCVLWDSMLPQCPDCEREAGSYRCPQCFDMRLFCQTCTMNRHVDQPFHTVEVWNSQFFERCSLRSLNLHIQLGHPIGESCINPHRTHKDGFTVITSHSIIVVNLDFCGCSSVSQPTQLLRARLFPATTIEPQTAATFEVLKLFQLLTFGSKVSGFEFYQCLSRLTDNLGDPPTDRYNVFMRIVRQWRHIRAMKRFGREHDPSGVGGTREGECAVLCPACPHPGKNLPTNYSSLPASQAWIYSLFLAIDANFRLKRLSASNDIRDPGLNQGFAYFVEEKKYKEFLAVTTDLVTTEPSTCSNYDAVKLANIRGGNGVSASGVGTIECAHHDMKRPVSVGDLQLGEKYANMDYLYFSSIRNHSPATCVVSYDIVCQWTRKLGARAMAYPNGVVDPNFHQTGITYLIPKFHIYAHCDECQYKYSFNFTPHVGRTDGESPERSWAAMNPVSSSTKEMGPGSRRDTLDDHFGDYNWCKVISMYLLLLRKAQEAIAMQAEHVTAFNEFSSSLLGDATTAFSKQIWAYESGQSTQNPYELKLAAESQAKVRLQLAEEDSTAISQDDSLVIHKTVSQNVLISQGLELQDQQARLALDAKTLRGHITEHQQSQLVERRNRLQRRIAAWCRVQELYMPAVLPLRARAENTREGNVNAEHIKLFLPSEVIASIRLDNQLARLKWRLRYSQVFDHLAELRRHLLILSTMYQSKDNLSRGQKSNTRSVALIKNIQGRVNYVCQKYRSCRSALVALSGPLEETGWESLVQPLLDADVRSLKEGDDMGNSEGRRQLSWIWSSQRTSEAELTEGMNEALQIEWCKARARAQQWQEECILLREEMTCVIKFHQWQADTWETRAIKATSEGHKAYAWRQRQTRLTLIARCRCSWKGIEEKIQGGEGAVSAGDSLVECHTRVNI</sequence>
<evidence type="ECO:0000256" key="1">
    <source>
        <dbReference type="SAM" id="MobiDB-lite"/>
    </source>
</evidence>
<feature type="region of interest" description="Disordered" evidence="1">
    <location>
        <begin position="478"/>
        <end position="504"/>
    </location>
</feature>
<feature type="domain" description="CxC2-like cysteine cluster KDZ transposase-associated" evidence="2">
    <location>
        <begin position="110"/>
        <end position="216"/>
    </location>
</feature>
<dbReference type="OrthoDB" id="3257338at2759"/>
<keyword evidence="4" id="KW-1185">Reference proteome</keyword>
<dbReference type="Pfam" id="PF18758">
    <property type="entry name" value="KDZ"/>
    <property type="match status" value="1"/>
</dbReference>
<evidence type="ECO:0000313" key="3">
    <source>
        <dbReference type="EMBL" id="KAF9491070.1"/>
    </source>
</evidence>
<name>A0A9P5ZQW9_PLEER</name>
<organism evidence="3 4">
    <name type="scientific">Pleurotus eryngii</name>
    <name type="common">Boletus of the steppes</name>
    <dbReference type="NCBI Taxonomy" id="5323"/>
    <lineage>
        <taxon>Eukaryota</taxon>
        <taxon>Fungi</taxon>
        <taxon>Dikarya</taxon>
        <taxon>Basidiomycota</taxon>
        <taxon>Agaricomycotina</taxon>
        <taxon>Agaricomycetes</taxon>
        <taxon>Agaricomycetidae</taxon>
        <taxon>Agaricales</taxon>
        <taxon>Pleurotineae</taxon>
        <taxon>Pleurotaceae</taxon>
        <taxon>Pleurotus</taxon>
    </lineage>
</organism>
<proteinExistence type="predicted"/>
<dbReference type="InterPro" id="IPR041457">
    <property type="entry name" value="CxC2_KDZ-assoc"/>
</dbReference>
<dbReference type="InterPro" id="IPR040521">
    <property type="entry name" value="KDZ"/>
</dbReference>